<dbReference type="InterPro" id="IPR005477">
    <property type="entry name" value="Dxylulose-5-P_synthase"/>
</dbReference>
<comment type="pathway">
    <text evidence="1 10">Metabolic intermediate biosynthesis; 1-deoxy-D-xylulose 5-phosphate biosynthesis; 1-deoxy-D-xylulose 5-phosphate from D-glyceraldehyde 3-phosphate and pyruvate: step 1/1.</text>
</comment>
<evidence type="ECO:0000256" key="9">
    <source>
        <dbReference type="ARBA" id="ARBA00023229"/>
    </source>
</evidence>
<dbReference type="Pfam" id="PF02779">
    <property type="entry name" value="Transket_pyr"/>
    <property type="match status" value="1"/>
</dbReference>
<dbReference type="RefSeq" id="WP_230755557.1">
    <property type="nucleotide sequence ID" value="NZ_JAINWA010000003.1"/>
</dbReference>
<evidence type="ECO:0000256" key="8">
    <source>
        <dbReference type="ARBA" id="ARBA00023052"/>
    </source>
</evidence>
<reference evidence="13" key="1">
    <citation type="submission" date="2021-08" db="EMBL/GenBank/DDBJ databases">
        <title>Comparative analyses of Brucepasteria parasyntrophica and Teretinema zuelzerae.</title>
        <authorList>
            <person name="Song Y."/>
            <person name="Brune A."/>
        </authorList>
    </citation>
    <scope>NUCLEOTIDE SEQUENCE</scope>
    <source>
        <strain evidence="13">DSM 1903</strain>
    </source>
</reference>
<dbReference type="Pfam" id="PF13292">
    <property type="entry name" value="DXP_synthase_N"/>
    <property type="match status" value="1"/>
</dbReference>
<sequence length="630" mass="68671">MNHSILSGIRSPQDLRSLSNIELKNLSNELRKQIIEVVGTNGGHLSSNLGVVELTIALHRVFESPQDQFVWDVGHQCYTHKMLTGRFERFSTIRKKDGLSGFPKREESPHDSFDTGHSSTSISAAYGLLTAKKLRGEPGKVVAVIGDGALTGGMALEALSHAGQGQNDLVVILNDNKMSISPNTGALSEYLSRLTMGASYQRFRYRVDRVVRSIPLIGVFLAKIVHRMKRGLKGLVFKDNLFVDLGFEYVGPLNGHNIEELEKVLRDVRALKRPVVVHVLTRKGKGYSLAENDPSTFHGIGPFCISDGKVEKFDTTSFTEAFSRSLLEEASHDPRIVAITAAMAKGTGLAAFQHRYPDRFFDVGIAEQHAVTFAGGLAAGGMRPVVAIYSTFMQRAVDQLVHDAALQKLPVVFALDRSGAVPDDGETHQGLFDIALFRPVPGVSILAPASAREMSLMLSWALGRDEPVIIRYPKAACPTEQSAFDLPLETGKGVFTQRDGADILIACTGGIYAEVHEAANMLARSSLPVDTYNLRFIKPLDEDFLVSCASGYRAVLFVEDGSETGGIASDLASIVRERLPHVLAASMAFPDIFYPQGTRQEILSFAGLSAVHIYDEALKLRSYIAAGQSR</sequence>
<feature type="domain" description="Transketolase-like pyrimidine-binding" evidence="12">
    <location>
        <begin position="316"/>
        <end position="479"/>
    </location>
</feature>
<feature type="region of interest" description="Disordered" evidence="11">
    <location>
        <begin position="98"/>
        <end position="118"/>
    </location>
</feature>
<dbReference type="AlphaFoldDB" id="A0AAE3EJG4"/>
<dbReference type="Proteomes" id="UP001198163">
    <property type="component" value="Unassembled WGS sequence"/>
</dbReference>
<dbReference type="CDD" id="cd02007">
    <property type="entry name" value="TPP_DXS"/>
    <property type="match status" value="1"/>
</dbReference>
<dbReference type="GO" id="GO:0030976">
    <property type="term" value="F:thiamine pyrophosphate binding"/>
    <property type="evidence" value="ECO:0007669"/>
    <property type="project" value="UniProtKB-UniRule"/>
</dbReference>
<dbReference type="GO" id="GO:0000287">
    <property type="term" value="F:magnesium ion binding"/>
    <property type="evidence" value="ECO:0007669"/>
    <property type="project" value="UniProtKB-UniRule"/>
</dbReference>
<proteinExistence type="inferred from homology"/>
<dbReference type="PANTHER" id="PTHR43322">
    <property type="entry name" value="1-D-DEOXYXYLULOSE 5-PHOSPHATE SYNTHASE-RELATED"/>
    <property type="match status" value="1"/>
</dbReference>
<dbReference type="InterPro" id="IPR005475">
    <property type="entry name" value="Transketolase-like_Pyr-bd"/>
</dbReference>
<keyword evidence="9 10" id="KW-0414">Isoprene biosynthesis</keyword>
<evidence type="ECO:0000256" key="7">
    <source>
        <dbReference type="ARBA" id="ARBA00022977"/>
    </source>
</evidence>
<evidence type="ECO:0000256" key="11">
    <source>
        <dbReference type="SAM" id="MobiDB-lite"/>
    </source>
</evidence>
<keyword evidence="14" id="KW-1185">Reference proteome</keyword>
<dbReference type="InterPro" id="IPR049557">
    <property type="entry name" value="Transketolase_CS"/>
</dbReference>
<dbReference type="PROSITE" id="PS00801">
    <property type="entry name" value="TRANSKETOLASE_1"/>
    <property type="match status" value="1"/>
</dbReference>
<evidence type="ECO:0000256" key="3">
    <source>
        <dbReference type="ARBA" id="ARBA00011738"/>
    </source>
</evidence>
<comment type="subunit">
    <text evidence="3 10">Homodimer.</text>
</comment>
<comment type="similarity">
    <text evidence="2 10">Belongs to the transketolase family. DXPS subfamily.</text>
</comment>
<dbReference type="GO" id="GO:0005829">
    <property type="term" value="C:cytosol"/>
    <property type="evidence" value="ECO:0007669"/>
    <property type="project" value="TreeGrafter"/>
</dbReference>
<dbReference type="InterPro" id="IPR029061">
    <property type="entry name" value="THDP-binding"/>
</dbReference>
<evidence type="ECO:0000256" key="10">
    <source>
        <dbReference type="HAMAP-Rule" id="MF_00315"/>
    </source>
</evidence>
<comment type="function">
    <text evidence="10">Catalyzes the acyloin condensation reaction between C atoms 2 and 3 of pyruvate and glyceraldehyde 3-phosphate to yield 1-deoxy-D-xylulose-5-phosphate (DXP).</text>
</comment>
<evidence type="ECO:0000256" key="5">
    <source>
        <dbReference type="ARBA" id="ARBA00022723"/>
    </source>
</evidence>
<dbReference type="CDD" id="cd07033">
    <property type="entry name" value="TPP_PYR_DXS_TK_like"/>
    <property type="match status" value="1"/>
</dbReference>
<organism evidence="13 14">
    <name type="scientific">Teretinema zuelzerae</name>
    <dbReference type="NCBI Taxonomy" id="156"/>
    <lineage>
        <taxon>Bacteria</taxon>
        <taxon>Pseudomonadati</taxon>
        <taxon>Spirochaetota</taxon>
        <taxon>Spirochaetia</taxon>
        <taxon>Spirochaetales</taxon>
        <taxon>Treponemataceae</taxon>
        <taxon>Teretinema</taxon>
    </lineage>
</organism>
<keyword evidence="4 10" id="KW-0808">Transferase</keyword>
<evidence type="ECO:0000256" key="1">
    <source>
        <dbReference type="ARBA" id="ARBA00004980"/>
    </source>
</evidence>
<dbReference type="InterPro" id="IPR020826">
    <property type="entry name" value="Transketolase_BS"/>
</dbReference>
<dbReference type="SUPFAM" id="SSF52922">
    <property type="entry name" value="TK C-terminal domain-like"/>
    <property type="match status" value="1"/>
</dbReference>
<comment type="caution">
    <text evidence="13">The sequence shown here is derived from an EMBL/GenBank/DDBJ whole genome shotgun (WGS) entry which is preliminary data.</text>
</comment>
<dbReference type="GO" id="GO:0009228">
    <property type="term" value="P:thiamine biosynthetic process"/>
    <property type="evidence" value="ECO:0007669"/>
    <property type="project" value="UniProtKB-UniRule"/>
</dbReference>
<keyword evidence="8 10" id="KW-0786">Thiamine pyrophosphate</keyword>
<evidence type="ECO:0000259" key="12">
    <source>
        <dbReference type="SMART" id="SM00861"/>
    </source>
</evidence>
<dbReference type="SUPFAM" id="SSF52518">
    <property type="entry name" value="Thiamin diphosphate-binding fold (THDP-binding)"/>
    <property type="match status" value="2"/>
</dbReference>
<feature type="binding site" evidence="10">
    <location>
        <begin position="148"/>
        <end position="149"/>
    </location>
    <ligand>
        <name>thiamine diphosphate</name>
        <dbReference type="ChEBI" id="CHEBI:58937"/>
    </ligand>
</feature>
<accession>A0AAE3EJG4</accession>
<dbReference type="Pfam" id="PF02780">
    <property type="entry name" value="Transketolase_C"/>
    <property type="match status" value="1"/>
</dbReference>
<evidence type="ECO:0000256" key="6">
    <source>
        <dbReference type="ARBA" id="ARBA00022842"/>
    </source>
</evidence>
<evidence type="ECO:0000313" key="13">
    <source>
        <dbReference type="EMBL" id="MCD1654903.1"/>
    </source>
</evidence>
<dbReference type="Gene3D" id="3.40.50.970">
    <property type="match status" value="2"/>
</dbReference>
<feature type="binding site" evidence="10">
    <location>
        <position position="176"/>
    </location>
    <ligand>
        <name>thiamine diphosphate</name>
        <dbReference type="ChEBI" id="CHEBI:58937"/>
    </ligand>
</feature>
<feature type="compositionally biased region" description="Basic and acidic residues" evidence="11">
    <location>
        <begin position="98"/>
        <end position="114"/>
    </location>
</feature>
<gene>
    <name evidence="10 13" type="primary">dxs</name>
    <name evidence="13" type="ORF">K7J14_09350</name>
</gene>
<keyword evidence="7 10" id="KW-0784">Thiamine biosynthesis</keyword>
<comment type="cofactor">
    <cofactor evidence="10">
        <name>Mg(2+)</name>
        <dbReference type="ChEBI" id="CHEBI:18420"/>
    </cofactor>
    <text evidence="10">Binds 1 Mg(2+) ion per subunit.</text>
</comment>
<dbReference type="NCBIfam" id="NF003933">
    <property type="entry name" value="PRK05444.2-2"/>
    <property type="match status" value="1"/>
</dbReference>
<feature type="binding site" evidence="10">
    <location>
        <position position="367"/>
    </location>
    <ligand>
        <name>thiamine diphosphate</name>
        <dbReference type="ChEBI" id="CHEBI:58937"/>
    </ligand>
</feature>
<dbReference type="GO" id="GO:0008661">
    <property type="term" value="F:1-deoxy-D-xylulose-5-phosphate synthase activity"/>
    <property type="evidence" value="ECO:0007669"/>
    <property type="project" value="UniProtKB-UniRule"/>
</dbReference>
<feature type="binding site" evidence="10">
    <location>
        <position position="147"/>
    </location>
    <ligand>
        <name>Mg(2+)</name>
        <dbReference type="ChEBI" id="CHEBI:18420"/>
    </ligand>
</feature>
<keyword evidence="6 10" id="KW-0460">Magnesium</keyword>
<feature type="binding site" evidence="10">
    <location>
        <position position="75"/>
    </location>
    <ligand>
        <name>thiamine diphosphate</name>
        <dbReference type="ChEBI" id="CHEBI:58937"/>
    </ligand>
</feature>
<dbReference type="SMART" id="SM00861">
    <property type="entry name" value="Transket_pyr"/>
    <property type="match status" value="1"/>
</dbReference>
<feature type="binding site" evidence="10">
    <location>
        <begin position="116"/>
        <end position="118"/>
    </location>
    <ligand>
        <name>thiamine diphosphate</name>
        <dbReference type="ChEBI" id="CHEBI:58937"/>
    </ligand>
</feature>
<dbReference type="InterPro" id="IPR009014">
    <property type="entry name" value="Transketo_C/PFOR_II"/>
</dbReference>
<comment type="catalytic activity">
    <reaction evidence="10">
        <text>D-glyceraldehyde 3-phosphate + pyruvate + H(+) = 1-deoxy-D-xylulose 5-phosphate + CO2</text>
        <dbReference type="Rhea" id="RHEA:12605"/>
        <dbReference type="ChEBI" id="CHEBI:15361"/>
        <dbReference type="ChEBI" id="CHEBI:15378"/>
        <dbReference type="ChEBI" id="CHEBI:16526"/>
        <dbReference type="ChEBI" id="CHEBI:57792"/>
        <dbReference type="ChEBI" id="CHEBI:59776"/>
        <dbReference type="EC" id="2.2.1.7"/>
    </reaction>
</comment>
<dbReference type="PROSITE" id="PS00802">
    <property type="entry name" value="TRANSKETOLASE_2"/>
    <property type="match status" value="1"/>
</dbReference>
<comment type="cofactor">
    <cofactor evidence="10">
        <name>thiamine diphosphate</name>
        <dbReference type="ChEBI" id="CHEBI:58937"/>
    </cofactor>
    <text evidence="10">Binds 1 thiamine pyrophosphate per subunit.</text>
</comment>
<keyword evidence="5 10" id="KW-0479">Metal-binding</keyword>
<evidence type="ECO:0000256" key="4">
    <source>
        <dbReference type="ARBA" id="ARBA00022679"/>
    </source>
</evidence>
<feature type="binding site" evidence="10">
    <location>
        <position position="176"/>
    </location>
    <ligand>
        <name>Mg(2+)</name>
        <dbReference type="ChEBI" id="CHEBI:18420"/>
    </ligand>
</feature>
<dbReference type="PANTHER" id="PTHR43322:SF5">
    <property type="entry name" value="1-DEOXY-D-XYLULOSE-5-PHOSPHATE SYNTHASE, CHLOROPLASTIC"/>
    <property type="match status" value="1"/>
</dbReference>
<dbReference type="EMBL" id="JAINWA010000003">
    <property type="protein sequence ID" value="MCD1654903.1"/>
    <property type="molecule type" value="Genomic_DNA"/>
</dbReference>
<dbReference type="GO" id="GO:0016114">
    <property type="term" value="P:terpenoid biosynthetic process"/>
    <property type="evidence" value="ECO:0007669"/>
    <property type="project" value="UniProtKB-UniRule"/>
</dbReference>
<dbReference type="NCBIfam" id="TIGR00204">
    <property type="entry name" value="dxs"/>
    <property type="match status" value="1"/>
</dbReference>
<name>A0AAE3EJG4_9SPIR</name>
<dbReference type="GO" id="GO:0019288">
    <property type="term" value="P:isopentenyl diphosphate biosynthetic process, methylerythritol 4-phosphate pathway"/>
    <property type="evidence" value="ECO:0007669"/>
    <property type="project" value="TreeGrafter"/>
</dbReference>
<evidence type="ECO:0000313" key="14">
    <source>
        <dbReference type="Proteomes" id="UP001198163"/>
    </source>
</evidence>
<protein>
    <recommendedName>
        <fullName evidence="10">1-deoxy-D-xylulose-5-phosphate synthase</fullName>
        <ecNumber evidence="10">2.2.1.7</ecNumber>
    </recommendedName>
    <alternativeName>
        <fullName evidence="10">1-deoxyxylulose-5-phosphate synthase</fullName>
        <shortName evidence="10">DXP synthase</shortName>
        <shortName evidence="10">DXPS</shortName>
    </alternativeName>
</protein>
<dbReference type="InterPro" id="IPR033248">
    <property type="entry name" value="Transketolase_C"/>
</dbReference>
<dbReference type="HAMAP" id="MF_00315">
    <property type="entry name" value="DXP_synth"/>
    <property type="match status" value="1"/>
</dbReference>
<dbReference type="EC" id="2.2.1.7" evidence="10"/>
<feature type="binding site" evidence="10">
    <location>
        <position position="287"/>
    </location>
    <ligand>
        <name>thiamine diphosphate</name>
        <dbReference type="ChEBI" id="CHEBI:58937"/>
    </ligand>
</feature>
<dbReference type="Gene3D" id="3.40.50.920">
    <property type="match status" value="1"/>
</dbReference>
<evidence type="ECO:0000256" key="2">
    <source>
        <dbReference type="ARBA" id="ARBA00011081"/>
    </source>
</evidence>